<dbReference type="PRINTS" id="PR00081">
    <property type="entry name" value="GDHRDH"/>
</dbReference>
<reference evidence="4 7" key="2">
    <citation type="journal article" date="2019" name="Emerg. Microbes Infect.">
        <title>Comprehensive subspecies identification of 175 nontuberculous mycobacteria species based on 7547 genomic profiles.</title>
        <authorList>
            <person name="Matsumoto Y."/>
            <person name="Kinjo T."/>
            <person name="Motooka D."/>
            <person name="Nabeya D."/>
            <person name="Jung N."/>
            <person name="Uechi K."/>
            <person name="Horii T."/>
            <person name="Iida T."/>
            <person name="Fujita J."/>
            <person name="Nakamura S."/>
        </authorList>
    </citation>
    <scope>NUCLEOTIDE SEQUENCE [LARGE SCALE GENOMIC DNA]</scope>
    <source>
        <strain evidence="4 7">JCM 18113</strain>
    </source>
</reference>
<reference evidence="5 6" key="1">
    <citation type="submission" date="2017-02" db="EMBL/GenBank/DDBJ databases">
        <title>The new phylogeny of genus Mycobacterium.</title>
        <authorList>
            <person name="Tortoli E."/>
            <person name="Trovato A."/>
            <person name="Cirillo D.M."/>
        </authorList>
    </citation>
    <scope>NUCLEOTIDE SEQUENCE [LARGE SCALE GENOMIC DNA]</scope>
    <source>
        <strain evidence="5 6">DSM 45255</strain>
    </source>
</reference>
<gene>
    <name evidence="5" type="ORF">BST30_25435</name>
    <name evidence="4" type="ORF">MMAN_18610</name>
</gene>
<dbReference type="EMBL" id="MVHW01000043">
    <property type="protein sequence ID" value="ORA98795.1"/>
    <property type="molecule type" value="Genomic_DNA"/>
</dbReference>
<evidence type="ECO:0000256" key="1">
    <source>
        <dbReference type="ARBA" id="ARBA00006484"/>
    </source>
</evidence>
<evidence type="ECO:0000313" key="6">
    <source>
        <dbReference type="Proteomes" id="UP000192760"/>
    </source>
</evidence>
<dbReference type="Pfam" id="PF00106">
    <property type="entry name" value="adh_short"/>
    <property type="match status" value="1"/>
</dbReference>
<dbReference type="AlphaFoldDB" id="A0A1X0FAH6"/>
<name>A0A1X0FAH6_MYCNT</name>
<dbReference type="Gene3D" id="3.40.50.720">
    <property type="entry name" value="NAD(P)-binding Rossmann-like Domain"/>
    <property type="match status" value="1"/>
</dbReference>
<protein>
    <recommendedName>
        <fullName evidence="8">Short-chain dehydrogenase</fullName>
    </recommendedName>
</protein>
<dbReference type="InterPro" id="IPR036291">
    <property type="entry name" value="NAD(P)-bd_dom_sf"/>
</dbReference>
<dbReference type="PANTHER" id="PTHR43086">
    <property type="entry name" value="VERY-LONG-CHAIN 3-OXOOACYL-COA REDUCTASE"/>
    <property type="match status" value="1"/>
</dbReference>
<keyword evidence="7" id="KW-1185">Reference proteome</keyword>
<organism evidence="5 6">
    <name type="scientific">Mycobacterium mantenii</name>
    <dbReference type="NCBI Taxonomy" id="560555"/>
    <lineage>
        <taxon>Bacteria</taxon>
        <taxon>Bacillati</taxon>
        <taxon>Actinomycetota</taxon>
        <taxon>Actinomycetes</taxon>
        <taxon>Mycobacteriales</taxon>
        <taxon>Mycobacteriaceae</taxon>
        <taxon>Mycobacterium</taxon>
        <taxon>Mycobacterium avium complex (MAC)</taxon>
    </lineage>
</organism>
<accession>A0A1X0FAH6</accession>
<dbReference type="STRING" id="560555.BST30_25435"/>
<dbReference type="Proteomes" id="UP000465812">
    <property type="component" value="Chromosome"/>
</dbReference>
<evidence type="ECO:0000313" key="7">
    <source>
        <dbReference type="Proteomes" id="UP000465812"/>
    </source>
</evidence>
<dbReference type="InterPro" id="IPR002347">
    <property type="entry name" value="SDR_fam"/>
</dbReference>
<dbReference type="Proteomes" id="UP000192760">
    <property type="component" value="Unassembled WGS sequence"/>
</dbReference>
<evidence type="ECO:0000313" key="5">
    <source>
        <dbReference type="EMBL" id="ORA98795.1"/>
    </source>
</evidence>
<sequence>MNTAVVTGASSGLGAIFAEQLAQRGHPLVLAGRDQARLEQVKRRIGSSTQVELVVSDLGADGGVEELIARLNGRTIDVLVNNAGFGTYGPFADIDGRRAARPGPGPRGGRPRMAQQGDDNGRTARTRLALGPHERADAAAR</sequence>
<proteinExistence type="inferred from homology"/>
<feature type="region of interest" description="Disordered" evidence="3">
    <location>
        <begin position="91"/>
        <end position="141"/>
    </location>
</feature>
<comment type="similarity">
    <text evidence="1">Belongs to the short-chain dehydrogenases/reductases (SDR) family.</text>
</comment>
<evidence type="ECO:0008006" key="8">
    <source>
        <dbReference type="Google" id="ProtNLM"/>
    </source>
</evidence>
<evidence type="ECO:0000313" key="4">
    <source>
        <dbReference type="EMBL" id="BBY37727.1"/>
    </source>
</evidence>
<dbReference type="SUPFAM" id="SSF51735">
    <property type="entry name" value="NAD(P)-binding Rossmann-fold domains"/>
    <property type="match status" value="1"/>
</dbReference>
<reference evidence="4" key="3">
    <citation type="submission" date="2020-02" db="EMBL/GenBank/DDBJ databases">
        <authorList>
            <person name="Matsumoto Y."/>
            <person name="Kinjo T."/>
            <person name="Motooka D."/>
            <person name="Nabeya D."/>
            <person name="Jung N."/>
            <person name="Uechi K."/>
            <person name="Horii T."/>
            <person name="Iida T."/>
            <person name="Fujita J."/>
            <person name="Nakamura S."/>
        </authorList>
    </citation>
    <scope>NUCLEOTIDE SEQUENCE</scope>
    <source>
        <strain evidence="4">JCM 18113</strain>
    </source>
</reference>
<evidence type="ECO:0000256" key="3">
    <source>
        <dbReference type="SAM" id="MobiDB-lite"/>
    </source>
</evidence>
<dbReference type="GO" id="GO:0016491">
    <property type="term" value="F:oxidoreductase activity"/>
    <property type="evidence" value="ECO:0007669"/>
    <property type="project" value="UniProtKB-KW"/>
</dbReference>
<dbReference type="EMBL" id="AP022590">
    <property type="protein sequence ID" value="BBY37727.1"/>
    <property type="molecule type" value="Genomic_DNA"/>
</dbReference>
<feature type="compositionally biased region" description="Basic and acidic residues" evidence="3">
    <location>
        <begin position="132"/>
        <end position="141"/>
    </location>
</feature>
<dbReference type="RefSeq" id="WP_083099273.1">
    <property type="nucleotide sequence ID" value="NZ_AP022590.1"/>
</dbReference>
<dbReference type="PANTHER" id="PTHR43086:SF3">
    <property type="entry name" value="NADP-DEPENDENT 3-HYDROXY ACID DEHYDROGENASE YDFG"/>
    <property type="match status" value="1"/>
</dbReference>
<keyword evidence="2" id="KW-0560">Oxidoreductase</keyword>
<evidence type="ECO:0000256" key="2">
    <source>
        <dbReference type="ARBA" id="ARBA00023002"/>
    </source>
</evidence>